<dbReference type="NCBIfam" id="TIGR01843">
    <property type="entry name" value="type_I_hlyD"/>
    <property type="match status" value="1"/>
</dbReference>
<dbReference type="Pfam" id="PF25994">
    <property type="entry name" value="HH_AprE"/>
    <property type="match status" value="1"/>
</dbReference>
<dbReference type="InterPro" id="IPR010129">
    <property type="entry name" value="T1SS_HlyD"/>
</dbReference>
<organism evidence="13 14">
    <name type="scientific">Bradyrhizobium uaiense</name>
    <dbReference type="NCBI Taxonomy" id="2594946"/>
    <lineage>
        <taxon>Bacteria</taxon>
        <taxon>Pseudomonadati</taxon>
        <taxon>Pseudomonadota</taxon>
        <taxon>Alphaproteobacteria</taxon>
        <taxon>Hyphomicrobiales</taxon>
        <taxon>Nitrobacteraceae</taxon>
        <taxon>Bradyrhizobium</taxon>
    </lineage>
</organism>
<dbReference type="EMBL" id="VKHP01000012">
    <property type="protein sequence ID" value="NEU95286.1"/>
    <property type="molecule type" value="Genomic_DNA"/>
</dbReference>
<evidence type="ECO:0000256" key="3">
    <source>
        <dbReference type="ARBA" id="ARBA00022448"/>
    </source>
</evidence>
<feature type="coiled-coil region" evidence="10">
    <location>
        <begin position="159"/>
        <end position="186"/>
    </location>
</feature>
<dbReference type="InterPro" id="IPR050739">
    <property type="entry name" value="MFP"/>
</dbReference>
<dbReference type="AlphaFoldDB" id="A0A6P1BA03"/>
<dbReference type="Pfam" id="PF26002">
    <property type="entry name" value="Beta-barrel_AprE"/>
    <property type="match status" value="1"/>
</dbReference>
<keyword evidence="14" id="KW-1185">Reference proteome</keyword>
<evidence type="ECO:0000256" key="1">
    <source>
        <dbReference type="ARBA" id="ARBA00004377"/>
    </source>
</evidence>
<evidence type="ECO:0000256" key="9">
    <source>
        <dbReference type="RuleBase" id="RU365093"/>
    </source>
</evidence>
<comment type="similarity">
    <text evidence="2 9">Belongs to the membrane fusion protein (MFP) (TC 8.A.1) family.</text>
</comment>
<dbReference type="InterPro" id="IPR058982">
    <property type="entry name" value="Beta-barrel_AprE"/>
</dbReference>
<reference evidence="13 14" key="1">
    <citation type="journal article" date="2020" name="Arch. Microbiol.">
        <title>Bradyrhizobium uaiense sp. nov., a new highly efficient cowpea symbiont.</title>
        <authorList>
            <person name="Cabral Michel D."/>
            <person name="Azarias Guimaraes A."/>
            <person name="Martins da Costa E."/>
            <person name="Soares de Carvalho T."/>
            <person name="Balsanelli E."/>
            <person name="Willems A."/>
            <person name="Maltempi de Souza E."/>
            <person name="de Souza Moreira F.M."/>
        </authorList>
    </citation>
    <scope>NUCLEOTIDE SEQUENCE [LARGE SCALE GENOMIC DNA]</scope>
    <source>
        <strain evidence="13 14">UFLA 03-164</strain>
    </source>
</reference>
<keyword evidence="10" id="KW-0175">Coiled coil</keyword>
<evidence type="ECO:0000256" key="2">
    <source>
        <dbReference type="ARBA" id="ARBA00009477"/>
    </source>
</evidence>
<evidence type="ECO:0000256" key="5">
    <source>
        <dbReference type="ARBA" id="ARBA00022519"/>
    </source>
</evidence>
<dbReference type="Proteomes" id="UP000468531">
    <property type="component" value="Unassembled WGS sequence"/>
</dbReference>
<accession>A0A6P1BA03</accession>
<dbReference type="RefSeq" id="WP_163151345.1">
    <property type="nucleotide sequence ID" value="NZ_VKHP01000012.1"/>
</dbReference>
<dbReference type="PANTHER" id="PTHR30386">
    <property type="entry name" value="MEMBRANE FUSION SUBUNIT OF EMRAB-TOLC MULTIDRUG EFFLUX PUMP"/>
    <property type="match status" value="1"/>
</dbReference>
<dbReference type="GO" id="GO:0005886">
    <property type="term" value="C:plasma membrane"/>
    <property type="evidence" value="ECO:0007669"/>
    <property type="project" value="UniProtKB-SubCell"/>
</dbReference>
<sequence>MSTVTPDMRRSLRNHSYVIATAAAILVFGLGGWAATTEFSGAVIAQGQLVVDSNVKKVQHPTGGVVGELRVRDGTAVEAGDVLVRLDDTQTRANLAIITKALDDLAARQAREEAERDGKPTISFPNELLNRQSQVDVAKAIDGERTQFEVRRQTRDGQRSQLRERVAQAREEISGYEAQIVSKVKQVEWITKELEGVNTLWQQNLVPYSRVTTLEREKERLEGERGQLVASIAQSKGKIAETELQILQIDQDMRTEVGKDLADIRSKVAELVEKRISAEDQLRRVDIRAPQSGFVHQLLVHTVGGVISPGEQIMLIVPSLDLLTVEAKIQPQDIDQVHLGQVAHLRFTSFNQRTTPELNGVVKEISADVSEDQKTGTRYFTMRIGIPPEEIARLGDHKLVPGMPVEAFMQTSPRTVMSFLTKPLSDQIHHAFREK</sequence>
<keyword evidence="4 9" id="KW-1003">Cell membrane</keyword>
<evidence type="ECO:0000313" key="13">
    <source>
        <dbReference type="EMBL" id="NEU95286.1"/>
    </source>
</evidence>
<proteinExistence type="inferred from homology"/>
<keyword evidence="8" id="KW-0472">Membrane</keyword>
<dbReference type="PRINTS" id="PR01490">
    <property type="entry name" value="RTXTOXIND"/>
</dbReference>
<keyword evidence="5 9" id="KW-0997">Cell inner membrane</keyword>
<dbReference type="Gene3D" id="2.40.30.170">
    <property type="match status" value="1"/>
</dbReference>
<keyword evidence="3 9" id="KW-0813">Transport</keyword>
<evidence type="ECO:0000256" key="10">
    <source>
        <dbReference type="SAM" id="Coils"/>
    </source>
</evidence>
<evidence type="ECO:0000256" key="8">
    <source>
        <dbReference type="ARBA" id="ARBA00023136"/>
    </source>
</evidence>
<keyword evidence="6" id="KW-0812">Transmembrane</keyword>
<keyword evidence="7" id="KW-1133">Transmembrane helix</keyword>
<evidence type="ECO:0000256" key="4">
    <source>
        <dbReference type="ARBA" id="ARBA00022475"/>
    </source>
</evidence>
<evidence type="ECO:0000259" key="11">
    <source>
        <dbReference type="Pfam" id="PF25994"/>
    </source>
</evidence>
<evidence type="ECO:0000256" key="6">
    <source>
        <dbReference type="ARBA" id="ARBA00022692"/>
    </source>
</evidence>
<feature type="domain" description="AprE-like long alpha-helical hairpin" evidence="11">
    <location>
        <begin position="92"/>
        <end position="281"/>
    </location>
</feature>
<evidence type="ECO:0000313" key="14">
    <source>
        <dbReference type="Proteomes" id="UP000468531"/>
    </source>
</evidence>
<comment type="subcellular location">
    <subcellularLocation>
        <location evidence="1 9">Cell inner membrane</location>
        <topology evidence="1 9">Single-pass membrane protein</topology>
    </subcellularLocation>
</comment>
<protein>
    <recommendedName>
        <fullName evidence="9">Membrane fusion protein (MFP) family protein</fullName>
    </recommendedName>
</protein>
<gene>
    <name evidence="13" type="ORF">FNJ47_05440</name>
</gene>
<comment type="caution">
    <text evidence="13">The sequence shown here is derived from an EMBL/GenBank/DDBJ whole genome shotgun (WGS) entry which is preliminary data.</text>
</comment>
<evidence type="ECO:0000259" key="12">
    <source>
        <dbReference type="Pfam" id="PF26002"/>
    </source>
</evidence>
<feature type="domain" description="AprE-like beta-barrel" evidence="12">
    <location>
        <begin position="323"/>
        <end position="411"/>
    </location>
</feature>
<name>A0A6P1BA03_9BRAD</name>
<dbReference type="InterPro" id="IPR058781">
    <property type="entry name" value="HH_AprE-like"/>
</dbReference>
<dbReference type="Gene3D" id="2.40.50.100">
    <property type="match status" value="1"/>
</dbReference>
<evidence type="ECO:0000256" key="7">
    <source>
        <dbReference type="ARBA" id="ARBA00022989"/>
    </source>
</evidence>
<dbReference type="PANTHER" id="PTHR30386:SF17">
    <property type="entry name" value="ALKALINE PROTEASE SECRETION PROTEIN APRE"/>
    <property type="match status" value="1"/>
</dbReference>
<dbReference type="GO" id="GO:0015031">
    <property type="term" value="P:protein transport"/>
    <property type="evidence" value="ECO:0007669"/>
    <property type="project" value="InterPro"/>
</dbReference>